<evidence type="ECO:0000313" key="2">
    <source>
        <dbReference type="EnsemblProtists" id="EOD05889"/>
    </source>
</evidence>
<dbReference type="RefSeq" id="XP_005792909.1">
    <property type="nucleotide sequence ID" value="XM_005792852.1"/>
</dbReference>
<protein>
    <recommendedName>
        <fullName evidence="4">Transmembrane protein</fullName>
    </recommendedName>
</protein>
<keyword evidence="1" id="KW-0472">Membrane</keyword>
<name>A0A0D3I3Q4_EMIH1</name>
<accession>A0A0D3I3Q4</accession>
<dbReference type="KEGG" id="ehx:EMIHUDRAFT_438806"/>
<dbReference type="GeneID" id="17285751"/>
<proteinExistence type="predicted"/>
<evidence type="ECO:0008006" key="4">
    <source>
        <dbReference type="Google" id="ProtNLM"/>
    </source>
</evidence>
<reference evidence="2" key="2">
    <citation type="submission" date="2024-10" db="UniProtKB">
        <authorList>
            <consortium name="EnsemblProtists"/>
        </authorList>
    </citation>
    <scope>IDENTIFICATION</scope>
</reference>
<reference evidence="3" key="1">
    <citation type="journal article" date="2013" name="Nature">
        <title>Pan genome of the phytoplankton Emiliania underpins its global distribution.</title>
        <authorList>
            <person name="Read B.A."/>
            <person name="Kegel J."/>
            <person name="Klute M.J."/>
            <person name="Kuo A."/>
            <person name="Lefebvre S.C."/>
            <person name="Maumus F."/>
            <person name="Mayer C."/>
            <person name="Miller J."/>
            <person name="Monier A."/>
            <person name="Salamov A."/>
            <person name="Young J."/>
            <person name="Aguilar M."/>
            <person name="Claverie J.M."/>
            <person name="Frickenhaus S."/>
            <person name="Gonzalez K."/>
            <person name="Herman E.K."/>
            <person name="Lin Y.C."/>
            <person name="Napier J."/>
            <person name="Ogata H."/>
            <person name="Sarno A.F."/>
            <person name="Shmutz J."/>
            <person name="Schroeder D."/>
            <person name="de Vargas C."/>
            <person name="Verret F."/>
            <person name="von Dassow P."/>
            <person name="Valentin K."/>
            <person name="Van de Peer Y."/>
            <person name="Wheeler G."/>
            <person name="Dacks J.B."/>
            <person name="Delwiche C.F."/>
            <person name="Dyhrman S.T."/>
            <person name="Glockner G."/>
            <person name="John U."/>
            <person name="Richards T."/>
            <person name="Worden A.Z."/>
            <person name="Zhang X."/>
            <person name="Grigoriev I.V."/>
            <person name="Allen A.E."/>
            <person name="Bidle K."/>
            <person name="Borodovsky M."/>
            <person name="Bowler C."/>
            <person name="Brownlee C."/>
            <person name="Cock J.M."/>
            <person name="Elias M."/>
            <person name="Gladyshev V.N."/>
            <person name="Groth M."/>
            <person name="Guda C."/>
            <person name="Hadaegh A."/>
            <person name="Iglesias-Rodriguez M.D."/>
            <person name="Jenkins J."/>
            <person name="Jones B.M."/>
            <person name="Lawson T."/>
            <person name="Leese F."/>
            <person name="Lindquist E."/>
            <person name="Lobanov A."/>
            <person name="Lomsadze A."/>
            <person name="Malik S.B."/>
            <person name="Marsh M.E."/>
            <person name="Mackinder L."/>
            <person name="Mock T."/>
            <person name="Mueller-Roeber B."/>
            <person name="Pagarete A."/>
            <person name="Parker M."/>
            <person name="Probert I."/>
            <person name="Quesneville H."/>
            <person name="Raines C."/>
            <person name="Rensing S.A."/>
            <person name="Riano-Pachon D.M."/>
            <person name="Richier S."/>
            <person name="Rokitta S."/>
            <person name="Shiraiwa Y."/>
            <person name="Soanes D.M."/>
            <person name="van der Giezen M."/>
            <person name="Wahlund T.M."/>
            <person name="Williams B."/>
            <person name="Wilson W."/>
            <person name="Wolfe G."/>
            <person name="Wurch L.L."/>
        </authorList>
    </citation>
    <scope>NUCLEOTIDE SEQUENCE</scope>
</reference>
<dbReference type="AlphaFoldDB" id="A0A0D3I3Q4"/>
<feature type="transmembrane region" description="Helical" evidence="1">
    <location>
        <begin position="150"/>
        <end position="173"/>
    </location>
</feature>
<evidence type="ECO:0000313" key="3">
    <source>
        <dbReference type="Proteomes" id="UP000013827"/>
    </source>
</evidence>
<evidence type="ECO:0000256" key="1">
    <source>
        <dbReference type="SAM" id="Phobius"/>
    </source>
</evidence>
<keyword evidence="1" id="KW-1133">Transmembrane helix</keyword>
<dbReference type="HOGENOM" id="CLU_1144342_0_0_1"/>
<keyword evidence="3" id="KW-1185">Reference proteome</keyword>
<dbReference type="GeneID" id="17252122"/>
<dbReference type="Proteomes" id="UP000013827">
    <property type="component" value="Unassembled WGS sequence"/>
</dbReference>
<keyword evidence="1" id="KW-0812">Transmembrane</keyword>
<dbReference type="EnsemblProtists" id="EOD05889">
    <property type="protein sequence ID" value="EOD05889"/>
    <property type="gene ID" value="EMIHUDRAFT_438806"/>
</dbReference>
<dbReference type="PaxDb" id="2903-EOD05889"/>
<dbReference type="KEGG" id="ehx:EMIHUDRAFT_446769"/>
<dbReference type="RefSeq" id="XP_005758318.1">
    <property type="nucleotide sequence ID" value="XM_005758261.1"/>
</dbReference>
<feature type="transmembrane region" description="Helical" evidence="1">
    <location>
        <begin position="71"/>
        <end position="90"/>
    </location>
</feature>
<feature type="transmembrane region" description="Helical" evidence="1">
    <location>
        <begin position="102"/>
        <end position="129"/>
    </location>
</feature>
<dbReference type="EnsemblProtists" id="EOD40480">
    <property type="protein sequence ID" value="EOD40480"/>
    <property type="gene ID" value="EMIHUDRAFT_446769"/>
</dbReference>
<sequence length="243" mass="27339">MGDAYRELLDYLKAKDQQGEHKREEAKAKALEELTALKKQTFAHISFYNCINAADTLEDGVDAALTSQKELYDALLGFTGMMAGFSFIGLPLGSQPDTYFQAVAYFLLILGFGGCMVAALMSFIATLFIKGLMQEPWDCVRDCFFKWNPYLYCTNFLAIGGPFMLFLGVNVMVHDFFTDRDEVDCWRKGMGEGADKCTLSLGLPISLNVLSLIFLLVLCWLFYGAVLKSQRGRRITKAIEERR</sequence>
<feature type="transmembrane region" description="Helical" evidence="1">
    <location>
        <begin position="205"/>
        <end position="227"/>
    </location>
</feature>
<organism evidence="2 3">
    <name type="scientific">Emiliania huxleyi (strain CCMP1516)</name>
    <dbReference type="NCBI Taxonomy" id="280463"/>
    <lineage>
        <taxon>Eukaryota</taxon>
        <taxon>Haptista</taxon>
        <taxon>Haptophyta</taxon>
        <taxon>Prymnesiophyceae</taxon>
        <taxon>Isochrysidales</taxon>
        <taxon>Noelaerhabdaceae</taxon>
        <taxon>Emiliania</taxon>
    </lineage>
</organism>